<dbReference type="EMBL" id="MK500578">
    <property type="protein sequence ID" value="QBK92572.1"/>
    <property type="molecule type" value="Genomic_DNA"/>
</dbReference>
<proteinExistence type="predicted"/>
<protein>
    <submittedName>
        <fullName evidence="1">Uncharacterized protein</fullName>
    </submittedName>
</protein>
<evidence type="ECO:0000313" key="1">
    <source>
        <dbReference type="EMBL" id="QBK92572.1"/>
    </source>
</evidence>
<organism evidence="1">
    <name type="scientific">Pithovirus LCPAC401</name>
    <dbReference type="NCBI Taxonomy" id="2506595"/>
    <lineage>
        <taxon>Viruses</taxon>
        <taxon>Pithoviruses</taxon>
    </lineage>
</organism>
<gene>
    <name evidence="1" type="ORF">LCPAC401_02100</name>
</gene>
<name>A0A481ZB65_9VIRU</name>
<accession>A0A481ZB65</accession>
<reference evidence="1" key="1">
    <citation type="journal article" date="2019" name="MBio">
        <title>Virus Genomes from Deep Sea Sediments Expand the Ocean Megavirome and Support Independent Origins of Viral Gigantism.</title>
        <authorList>
            <person name="Backstrom D."/>
            <person name="Yutin N."/>
            <person name="Jorgensen S.L."/>
            <person name="Dharamshi J."/>
            <person name="Homa F."/>
            <person name="Zaremba-Niedwiedzka K."/>
            <person name="Spang A."/>
            <person name="Wolf Y.I."/>
            <person name="Koonin E.V."/>
            <person name="Ettema T.J."/>
        </authorList>
    </citation>
    <scope>NUCLEOTIDE SEQUENCE</scope>
</reference>
<sequence length="143" mass="16776">MNVKIFSRETRMDNITTIVLADIIVKINSAPEKFKRSHDTIIFNYRVKDQMIVSWKIRHPDCLEYVKTTVKKDSMIPFAIYHYNKEDNGIFIIDMNIFNLEALKKSTDDKLEIIVLEASGETFKYFLSRLPLIELIELSTLKV</sequence>